<evidence type="ECO:0000256" key="1">
    <source>
        <dbReference type="SAM" id="MobiDB-lite"/>
    </source>
</evidence>
<organism evidence="2 3">
    <name type="scientific">Streptomyces silvensis</name>
    <dbReference type="NCBI Taxonomy" id="1765722"/>
    <lineage>
        <taxon>Bacteria</taxon>
        <taxon>Bacillati</taxon>
        <taxon>Actinomycetota</taxon>
        <taxon>Actinomycetes</taxon>
        <taxon>Kitasatosporales</taxon>
        <taxon>Streptomycetaceae</taxon>
        <taxon>Streptomyces</taxon>
    </lineage>
</organism>
<dbReference type="Proteomes" id="UP000054804">
    <property type="component" value="Unassembled WGS sequence"/>
</dbReference>
<proteinExistence type="predicted"/>
<accession>A0A0W7XBJ2</accession>
<dbReference type="SUPFAM" id="SSF50494">
    <property type="entry name" value="Trypsin-like serine proteases"/>
    <property type="match status" value="1"/>
</dbReference>
<dbReference type="InterPro" id="IPR027417">
    <property type="entry name" value="P-loop_NTPase"/>
</dbReference>
<dbReference type="SUPFAM" id="SSF52540">
    <property type="entry name" value="P-loop containing nucleoside triphosphate hydrolases"/>
    <property type="match status" value="1"/>
</dbReference>
<feature type="compositionally biased region" description="Pro residues" evidence="1">
    <location>
        <begin position="770"/>
        <end position="790"/>
    </location>
</feature>
<keyword evidence="3" id="KW-1185">Reference proteome</keyword>
<evidence type="ECO:0000313" key="3">
    <source>
        <dbReference type="Proteomes" id="UP000054804"/>
    </source>
</evidence>
<reference evidence="2 3" key="1">
    <citation type="submission" date="2015-12" db="EMBL/GenBank/DDBJ databases">
        <title>Draft genome sequence of Streptomyces silvensis ATCC 53525, a producer of novel hormone antagonists.</title>
        <authorList>
            <person name="Johnston C.W."/>
            <person name="Li Y."/>
            <person name="Magarvey N.A."/>
        </authorList>
    </citation>
    <scope>NUCLEOTIDE SEQUENCE [LARGE SCALE GENOMIC DNA]</scope>
    <source>
        <strain evidence="2 3">ATCC 53525</strain>
    </source>
</reference>
<dbReference type="EMBL" id="LOCL01000011">
    <property type="protein sequence ID" value="KUF20377.1"/>
    <property type="molecule type" value="Genomic_DNA"/>
</dbReference>
<dbReference type="Gene3D" id="2.40.10.120">
    <property type="match status" value="1"/>
</dbReference>
<protein>
    <recommendedName>
        <fullName evidence="4">Serine protease</fullName>
    </recommendedName>
</protein>
<evidence type="ECO:0000313" key="2">
    <source>
        <dbReference type="EMBL" id="KUF20377.1"/>
    </source>
</evidence>
<feature type="region of interest" description="Disordered" evidence="1">
    <location>
        <begin position="549"/>
        <end position="576"/>
    </location>
</feature>
<dbReference type="AlphaFoldDB" id="A0A0W7XBJ2"/>
<dbReference type="InterPro" id="IPR009003">
    <property type="entry name" value="Peptidase_S1_PA"/>
</dbReference>
<comment type="caution">
    <text evidence="2">The sequence shown here is derived from an EMBL/GenBank/DDBJ whole genome shotgun (WGS) entry which is preliminary data.</text>
</comment>
<evidence type="ECO:0008006" key="4">
    <source>
        <dbReference type="Google" id="ProtNLM"/>
    </source>
</evidence>
<gene>
    <name evidence="2" type="ORF">AT728_39640</name>
</gene>
<feature type="region of interest" description="Disordered" evidence="1">
    <location>
        <begin position="768"/>
        <end position="796"/>
    </location>
</feature>
<feature type="compositionally biased region" description="Low complexity" evidence="1">
    <location>
        <begin position="549"/>
        <end position="572"/>
    </location>
</feature>
<name>A0A0W7XBJ2_9ACTN</name>
<dbReference type="RefSeq" id="WP_058845521.1">
    <property type="nucleotide sequence ID" value="NZ_LOCL01000011.1"/>
</dbReference>
<sequence>MWICDLAGRPRGHGFAADEHGTVVTSHEAVDGLARIVLHAAGERTCLVTDDAVTALPESDLALVRTEGLGLRPLPVTARGPVAVGTYVRVAARGWRQARILGPAAVTYTATDRFHLLDGALELAIGTDGADALRLGGGAAGGPVVDAATGAVLGVVATAVQAPHRSAGFAVPLAPAAAADPDGPLARLLARNAATVPGYGRDLNLAGALHLTATSVGSDGPRALDPGPVERPDTAREFARFAGGPARVLGLVGDPGTGRTTELAALAARRARGAEPAPTVWLRGADLRATDTSVADAVARALERAGRILAASDATAGGDDGLGDISAGRVARLLRDAGRPLMLLLDGPEEMPPVLAHRLAAWSAGTAGWLRDTGTRLVVACRAEYWEEAGAHFPPALLHSPGPDEGTVRGVAGGVSSGLAGGMADGVSSGVAGGMAGGMADGVSSGVAGGVARGVGDDTNGERGGGLVGCVRLGALPDAQAQGARARFGIPEGALADADARHPLALRLLAEVVSALPADVVGAVGAVGAVDATDAADVTGLSGLSGLSDLSGPSGFTRPTGPTGPTSATGPTGLIGQPTRQDVFAAYLDLLGLRIAVRLAAESGLRGTAVRRLAAKVSGQVHEAARRCLGPGQGQLDRTAFEEVFPWGALPGKGFDACTGWASAVLTEGLLVPAGGGYRFAHEEVGDWIQGLHLDVDGALTSLVLRYAQPGTAVPAPRPLPVPRHRAGPVLQALLQLERQRGVAELGVRLGHLLSALSAVSPLSALSALGPPPGTSPEPTSGPSPTPRPTPSTGTEDATWWARYLLRETLLRVPDASPYGDLLQRIAARREFGPEFWLALPLPEAGRYELLRAAVVHDGPPRAGRRRCLDAVAERLAAEPAAVQRHLTRWFADERPLRAAPEATVASAAQALLHTHRHRAVDDLTEALADCGHPRAEELLGALTEDEPSALCRAVDRWAHDARPARRIAAATYAPRTAPHATGEADRRLLRYAAQALLSHTSDDALHGVALALLVRDPYSRARFLPRALKRFADGDPSLPASALAAALATDPEPVLDAFRARLRTRDTGTGDILRSLAHVTSPTLARRVAELVQDQVEQCPRAAADAAAYVDLRLEQGTEVRDELFPLVAGLLRGRGVDVRVALAPVLAAPGTPGSRPLRSELLDLLLAGEREHPVFEALLRAVGGRGGGAEGDRDLVRRAVLLFGRTPDGATRSDRVLVDLAQRVPGFAARLTSWLTDAPDAWAALVGPSARRTVAQSAGAVPVSA</sequence>
<dbReference type="STRING" id="1765722.AT728_39640"/>